<feature type="region of interest" description="Disordered" evidence="6">
    <location>
        <begin position="1"/>
        <end position="26"/>
    </location>
</feature>
<feature type="compositionally biased region" description="Basic residues" evidence="6">
    <location>
        <begin position="185"/>
        <end position="199"/>
    </location>
</feature>
<dbReference type="Pfam" id="PF03106">
    <property type="entry name" value="WRKY"/>
    <property type="match status" value="1"/>
</dbReference>
<dbReference type="Gene3D" id="2.20.25.80">
    <property type="entry name" value="WRKY domain"/>
    <property type="match status" value="1"/>
</dbReference>
<evidence type="ECO:0000256" key="3">
    <source>
        <dbReference type="ARBA" id="ARBA00023125"/>
    </source>
</evidence>
<dbReference type="FunFam" id="2.20.25.80:FF:000003">
    <property type="entry name" value="WRKY transcription factor 57"/>
    <property type="match status" value="1"/>
</dbReference>
<evidence type="ECO:0000313" key="8">
    <source>
        <dbReference type="EMBL" id="KAB5538389.1"/>
    </source>
</evidence>
<dbReference type="PANTHER" id="PTHR31221">
    <property type="entry name" value="WRKY TRANSCRIPTION FACTOR PROTEIN 1-RELATED"/>
    <property type="match status" value="1"/>
</dbReference>
<dbReference type="InterPro" id="IPR044810">
    <property type="entry name" value="WRKY_plant"/>
</dbReference>
<sequence>MKENNNISSVCTNSMEKGEEKKELTRTRTTLKTENFSMANSTFITPPPPPTTASDIDQMPGVFAFSTAAPPPPINSIFDMMPCDIIGGDQKAGSLGFMDLLDISQDFGTASSLLDWFAQNPIPGSQQQQTFVPSPAPTLPETSEVLNNPATPNSSASISSSSNEAGNDAFQQVKTGDQEEEQDHHKTKKQLKPKKKNQKRQREPRFAFMTKSEVDHLDDGYRWRKYGQKAVKNSPYPRSYYRCTSAGCGVKKRVERSSDDPSIVVTTYEGQHIHPSPITPRGSIGILADPTGFGAATSSFVIPQPQYQQQHSYMYNSSPSLNITTSSASFRPPFSFHQGRSDSPASLLRDHGLLQDIVPFKMRKEPKEE</sequence>
<dbReference type="PANTHER" id="PTHR31221:SF378">
    <property type="entry name" value="WRKY TRANSCRIPTION FACTOR 23-RELATED"/>
    <property type="match status" value="1"/>
</dbReference>
<dbReference type="GO" id="GO:0003700">
    <property type="term" value="F:DNA-binding transcription factor activity"/>
    <property type="evidence" value="ECO:0007669"/>
    <property type="project" value="InterPro"/>
</dbReference>
<keyword evidence="3" id="KW-0238">DNA-binding</keyword>
<feature type="compositionally biased region" description="Polar residues" evidence="6">
    <location>
        <begin position="1"/>
        <end position="15"/>
    </location>
</feature>
<feature type="compositionally biased region" description="Basic and acidic residues" evidence="6">
    <location>
        <begin position="16"/>
        <end position="26"/>
    </location>
</feature>
<evidence type="ECO:0000256" key="2">
    <source>
        <dbReference type="ARBA" id="ARBA00023015"/>
    </source>
</evidence>
<dbReference type="SMART" id="SM00774">
    <property type="entry name" value="WRKY"/>
    <property type="match status" value="1"/>
</dbReference>
<evidence type="ECO:0000256" key="1">
    <source>
        <dbReference type="ARBA" id="ARBA00004123"/>
    </source>
</evidence>
<keyword evidence="5" id="KW-0539">Nucleus</keyword>
<reference evidence="9" key="1">
    <citation type="journal article" date="2019" name="Gigascience">
        <title>De novo genome assembly of the endangered Acer yangbiense, a plant species with extremely small populations endemic to Yunnan Province, China.</title>
        <authorList>
            <person name="Yang J."/>
            <person name="Wariss H.M."/>
            <person name="Tao L."/>
            <person name="Zhang R."/>
            <person name="Yun Q."/>
            <person name="Hollingsworth P."/>
            <person name="Dao Z."/>
            <person name="Luo G."/>
            <person name="Guo H."/>
            <person name="Ma Y."/>
            <person name="Sun W."/>
        </authorList>
    </citation>
    <scope>NUCLEOTIDE SEQUENCE [LARGE SCALE GENOMIC DNA]</scope>
    <source>
        <strain evidence="9">cv. br00</strain>
    </source>
</reference>
<dbReference type="InterPro" id="IPR036576">
    <property type="entry name" value="WRKY_dom_sf"/>
</dbReference>
<dbReference type="InterPro" id="IPR003657">
    <property type="entry name" value="WRKY_dom"/>
</dbReference>
<comment type="subcellular location">
    <subcellularLocation>
        <location evidence="1">Nucleus</location>
    </subcellularLocation>
</comment>
<keyword evidence="9" id="KW-1185">Reference proteome</keyword>
<dbReference type="AlphaFoldDB" id="A0A5N5L6L2"/>
<dbReference type="SUPFAM" id="SSF118290">
    <property type="entry name" value="WRKY DNA-binding domain"/>
    <property type="match status" value="1"/>
</dbReference>
<evidence type="ECO:0000256" key="5">
    <source>
        <dbReference type="ARBA" id="ARBA00023242"/>
    </source>
</evidence>
<organism evidence="8 9">
    <name type="scientific">Salix brachista</name>
    <dbReference type="NCBI Taxonomy" id="2182728"/>
    <lineage>
        <taxon>Eukaryota</taxon>
        <taxon>Viridiplantae</taxon>
        <taxon>Streptophyta</taxon>
        <taxon>Embryophyta</taxon>
        <taxon>Tracheophyta</taxon>
        <taxon>Spermatophyta</taxon>
        <taxon>Magnoliopsida</taxon>
        <taxon>eudicotyledons</taxon>
        <taxon>Gunneridae</taxon>
        <taxon>Pentapetalae</taxon>
        <taxon>rosids</taxon>
        <taxon>fabids</taxon>
        <taxon>Malpighiales</taxon>
        <taxon>Salicaceae</taxon>
        <taxon>Saliceae</taxon>
        <taxon>Salix</taxon>
    </lineage>
</organism>
<evidence type="ECO:0000256" key="4">
    <source>
        <dbReference type="ARBA" id="ARBA00023163"/>
    </source>
</evidence>
<accession>A0A5N5L6L2</accession>
<keyword evidence="4" id="KW-0804">Transcription</keyword>
<evidence type="ECO:0000256" key="6">
    <source>
        <dbReference type="SAM" id="MobiDB-lite"/>
    </source>
</evidence>
<dbReference type="Proteomes" id="UP000326939">
    <property type="component" value="Chromosome 10"/>
</dbReference>
<dbReference type="EMBL" id="VDCV01000010">
    <property type="protein sequence ID" value="KAB5538389.1"/>
    <property type="molecule type" value="Genomic_DNA"/>
</dbReference>
<feature type="domain" description="WRKY" evidence="7">
    <location>
        <begin position="212"/>
        <end position="277"/>
    </location>
</feature>
<feature type="compositionally biased region" description="Low complexity" evidence="6">
    <location>
        <begin position="147"/>
        <end position="163"/>
    </location>
</feature>
<protein>
    <recommendedName>
        <fullName evidence="7">WRKY domain-containing protein</fullName>
    </recommendedName>
</protein>
<dbReference type="PROSITE" id="PS50811">
    <property type="entry name" value="WRKY"/>
    <property type="match status" value="1"/>
</dbReference>
<dbReference type="GO" id="GO:0043565">
    <property type="term" value="F:sequence-specific DNA binding"/>
    <property type="evidence" value="ECO:0007669"/>
    <property type="project" value="InterPro"/>
</dbReference>
<keyword evidence="2" id="KW-0805">Transcription regulation</keyword>
<gene>
    <name evidence="8" type="ORF">DKX38_015922</name>
</gene>
<evidence type="ECO:0000259" key="7">
    <source>
        <dbReference type="PROSITE" id="PS50811"/>
    </source>
</evidence>
<evidence type="ECO:0000313" key="9">
    <source>
        <dbReference type="Proteomes" id="UP000326939"/>
    </source>
</evidence>
<feature type="region of interest" description="Disordered" evidence="6">
    <location>
        <begin position="124"/>
        <end position="207"/>
    </location>
</feature>
<comment type="caution">
    <text evidence="8">The sequence shown here is derived from an EMBL/GenBank/DDBJ whole genome shotgun (WGS) entry which is preliminary data.</text>
</comment>
<dbReference type="GO" id="GO:0005634">
    <property type="term" value="C:nucleus"/>
    <property type="evidence" value="ECO:0007669"/>
    <property type="project" value="UniProtKB-SubCell"/>
</dbReference>
<proteinExistence type="predicted"/>
<name>A0A5N5L6L2_9ROSI</name>